<reference evidence="1" key="1">
    <citation type="submission" date="2021-11" db="EMBL/GenBank/DDBJ databases">
        <title>Genome sequence.</title>
        <authorList>
            <person name="Sun Q."/>
        </authorList>
    </citation>
    <scope>NUCLEOTIDE SEQUENCE</scope>
    <source>
        <strain evidence="1">JC732</strain>
    </source>
</reference>
<dbReference type="Proteomes" id="UP001139103">
    <property type="component" value="Unassembled WGS sequence"/>
</dbReference>
<sequence>MFRSIARTDNAEFELARDLRHIEDVWNEIATGLPVYWQKFLDRLRPPASDVIEILGARVQQEPSTQADGVLLVSAFDVAVEEFESEAAKYREFFDEGAIEEYEEDPNAFKHLMTRELPVIARTLRQSNKELKEWQKKFRLARPADLLAVFTNVLDFYDEWSANHSVVAYKSYNAPAEFQLAPINDDENLNIPGVIGMGIKTIVLFHKDPQRMPQLGRFALFGLYFLSGRKSFGMISDSSEFLMINDETKAANGSFVMDQNYWYPYDVFSLYLLRIYRWISSKAAEQGFGVDDQRRYVYVERFLEAVCAEHLDDMKTMRAHDSFGIPA</sequence>
<dbReference type="RefSeq" id="WP_230218076.1">
    <property type="nucleotide sequence ID" value="NZ_JAJKFT010000004.1"/>
</dbReference>
<dbReference type="AlphaFoldDB" id="A0A9X1MLX6"/>
<evidence type="ECO:0000313" key="2">
    <source>
        <dbReference type="Proteomes" id="UP001139103"/>
    </source>
</evidence>
<accession>A0A9X1MLX6</accession>
<comment type="caution">
    <text evidence="1">The sequence shown here is derived from an EMBL/GenBank/DDBJ whole genome shotgun (WGS) entry which is preliminary data.</text>
</comment>
<name>A0A9X1MLX6_9BACT</name>
<organism evidence="1 2">
    <name type="scientific">Blastopirellula sediminis</name>
    <dbReference type="NCBI Taxonomy" id="2894196"/>
    <lineage>
        <taxon>Bacteria</taxon>
        <taxon>Pseudomonadati</taxon>
        <taxon>Planctomycetota</taxon>
        <taxon>Planctomycetia</taxon>
        <taxon>Pirellulales</taxon>
        <taxon>Pirellulaceae</taxon>
        <taxon>Blastopirellula</taxon>
    </lineage>
</organism>
<proteinExistence type="predicted"/>
<protein>
    <submittedName>
        <fullName evidence="1">Uncharacterized protein</fullName>
    </submittedName>
</protein>
<keyword evidence="2" id="KW-1185">Reference proteome</keyword>
<gene>
    <name evidence="1" type="ORF">LOC68_09590</name>
</gene>
<evidence type="ECO:0000313" key="1">
    <source>
        <dbReference type="EMBL" id="MCC9628650.1"/>
    </source>
</evidence>
<dbReference type="EMBL" id="JAJKFT010000004">
    <property type="protein sequence ID" value="MCC9628650.1"/>
    <property type="molecule type" value="Genomic_DNA"/>
</dbReference>